<dbReference type="InterPro" id="IPR041698">
    <property type="entry name" value="Methyltransf_25"/>
</dbReference>
<dbReference type="GO" id="GO:0008168">
    <property type="term" value="F:methyltransferase activity"/>
    <property type="evidence" value="ECO:0007669"/>
    <property type="project" value="UniProtKB-KW"/>
</dbReference>
<protein>
    <submittedName>
        <fullName evidence="2">Methyltransferase domain-containing protein</fullName>
    </submittedName>
</protein>
<dbReference type="InterPro" id="IPR029063">
    <property type="entry name" value="SAM-dependent_MTases_sf"/>
</dbReference>
<dbReference type="AlphaFoldDB" id="A0A1H8XPB5"/>
<feature type="domain" description="Methyltransferase" evidence="1">
    <location>
        <begin position="38"/>
        <end position="128"/>
    </location>
</feature>
<dbReference type="Gene3D" id="3.40.50.150">
    <property type="entry name" value="Vaccinia Virus protein VP39"/>
    <property type="match status" value="1"/>
</dbReference>
<dbReference type="SUPFAM" id="SSF53335">
    <property type="entry name" value="S-adenosyl-L-methionine-dependent methyltransferases"/>
    <property type="match status" value="1"/>
</dbReference>
<dbReference type="Proteomes" id="UP000198582">
    <property type="component" value="Unassembled WGS sequence"/>
</dbReference>
<keyword evidence="2" id="KW-0808">Transferase</keyword>
<gene>
    <name evidence="2" type="ORF">SAMN04489732_108240</name>
</gene>
<evidence type="ECO:0000259" key="1">
    <source>
        <dbReference type="Pfam" id="PF13649"/>
    </source>
</evidence>
<dbReference type="Pfam" id="PF13649">
    <property type="entry name" value="Methyltransf_25"/>
    <property type="match status" value="1"/>
</dbReference>
<keyword evidence="3" id="KW-1185">Reference proteome</keyword>
<keyword evidence="2" id="KW-0489">Methyltransferase</keyword>
<evidence type="ECO:0000313" key="2">
    <source>
        <dbReference type="EMBL" id="SEP41954.1"/>
    </source>
</evidence>
<organism evidence="2 3">
    <name type="scientific">Amycolatopsis saalfeldensis</name>
    <dbReference type="NCBI Taxonomy" id="394193"/>
    <lineage>
        <taxon>Bacteria</taxon>
        <taxon>Bacillati</taxon>
        <taxon>Actinomycetota</taxon>
        <taxon>Actinomycetes</taxon>
        <taxon>Pseudonocardiales</taxon>
        <taxon>Pseudonocardiaceae</taxon>
        <taxon>Amycolatopsis</taxon>
    </lineage>
</organism>
<dbReference type="EMBL" id="FOEF01000008">
    <property type="protein sequence ID" value="SEP41954.1"/>
    <property type="molecule type" value="Genomic_DNA"/>
</dbReference>
<dbReference type="CDD" id="cd02440">
    <property type="entry name" value="AdoMet_MTases"/>
    <property type="match status" value="1"/>
</dbReference>
<evidence type="ECO:0000313" key="3">
    <source>
        <dbReference type="Proteomes" id="UP000198582"/>
    </source>
</evidence>
<reference evidence="2 3" key="1">
    <citation type="submission" date="2016-10" db="EMBL/GenBank/DDBJ databases">
        <authorList>
            <person name="de Groot N.N."/>
        </authorList>
    </citation>
    <scope>NUCLEOTIDE SEQUENCE [LARGE SCALE GENOMIC DNA]</scope>
    <source>
        <strain evidence="2 3">DSM 44993</strain>
    </source>
</reference>
<proteinExistence type="predicted"/>
<sequence>MVDDYALARRANMRWNTPLDEQHADLLLRRLDVREGTIVDLGCGWGELLIRAVDGTAARGIGVDVDEVALDRGRRAATERGAEVEFVEQAAAEWRGKAERAMCIGASHAFGGTKPALEALAATTDRLLFGDGYWAAEPTEAAREILGDDILTLPGLLEACRETGWRVRHLSTADQREWDDFESTSWSGRLEWLLSHPEDPRAAETREWLDQREREYVSVYRGVLGLGYLVLVR</sequence>
<dbReference type="GO" id="GO:0032259">
    <property type="term" value="P:methylation"/>
    <property type="evidence" value="ECO:0007669"/>
    <property type="project" value="UniProtKB-KW"/>
</dbReference>
<name>A0A1H8XPB5_9PSEU</name>
<dbReference type="STRING" id="394193.SAMN04489732_108240"/>
<dbReference type="RefSeq" id="WP_245787402.1">
    <property type="nucleotide sequence ID" value="NZ_FOEF01000008.1"/>
</dbReference>
<accession>A0A1H8XPB5</accession>